<keyword evidence="2" id="KW-0238">DNA-binding</keyword>
<protein>
    <submittedName>
        <fullName evidence="5">HxlR family transcriptional regulator</fullName>
    </submittedName>
</protein>
<evidence type="ECO:0000256" key="1">
    <source>
        <dbReference type="ARBA" id="ARBA00023015"/>
    </source>
</evidence>
<gene>
    <name evidence="5" type="ORF">C7443_11063</name>
</gene>
<dbReference type="SUPFAM" id="SSF46785">
    <property type="entry name" value="Winged helix' DNA-binding domain"/>
    <property type="match status" value="1"/>
</dbReference>
<dbReference type="Pfam" id="PF01638">
    <property type="entry name" value="HxlR"/>
    <property type="match status" value="1"/>
</dbReference>
<accession>A0A317MT78</accession>
<feature type="domain" description="HTH hxlR-type" evidence="4">
    <location>
        <begin position="11"/>
        <end position="109"/>
    </location>
</feature>
<dbReference type="InterPro" id="IPR036390">
    <property type="entry name" value="WH_DNA-bd_sf"/>
</dbReference>
<evidence type="ECO:0000256" key="2">
    <source>
        <dbReference type="ARBA" id="ARBA00023125"/>
    </source>
</evidence>
<keyword evidence="1" id="KW-0805">Transcription regulation</keyword>
<dbReference type="PANTHER" id="PTHR33204">
    <property type="entry name" value="TRANSCRIPTIONAL REGULATOR, MARR FAMILY"/>
    <property type="match status" value="1"/>
</dbReference>
<dbReference type="OrthoDB" id="9807069at2"/>
<evidence type="ECO:0000313" key="5">
    <source>
        <dbReference type="EMBL" id="PWV59518.1"/>
    </source>
</evidence>
<dbReference type="EMBL" id="QGTJ01000010">
    <property type="protein sequence ID" value="PWV59518.1"/>
    <property type="molecule type" value="Genomic_DNA"/>
</dbReference>
<dbReference type="GO" id="GO:0003677">
    <property type="term" value="F:DNA binding"/>
    <property type="evidence" value="ECO:0007669"/>
    <property type="project" value="UniProtKB-KW"/>
</dbReference>
<dbReference type="Gene3D" id="1.10.10.10">
    <property type="entry name" value="Winged helix-like DNA-binding domain superfamily/Winged helix DNA-binding domain"/>
    <property type="match status" value="1"/>
</dbReference>
<evidence type="ECO:0000256" key="3">
    <source>
        <dbReference type="ARBA" id="ARBA00023163"/>
    </source>
</evidence>
<evidence type="ECO:0000259" key="4">
    <source>
        <dbReference type="PROSITE" id="PS51118"/>
    </source>
</evidence>
<reference evidence="5 6" key="1">
    <citation type="submission" date="2018-05" db="EMBL/GenBank/DDBJ databases">
        <title>Genomic Encyclopedia of Type Strains, Phase IV (KMG-IV): sequencing the most valuable type-strain genomes for metagenomic binning, comparative biology and taxonomic classification.</title>
        <authorList>
            <person name="Goeker M."/>
        </authorList>
    </citation>
    <scope>NUCLEOTIDE SEQUENCE [LARGE SCALE GENOMIC DNA]</scope>
    <source>
        <strain evidence="5 6">DSM 23606</strain>
    </source>
</reference>
<dbReference type="PROSITE" id="PS51118">
    <property type="entry name" value="HTH_HXLR"/>
    <property type="match status" value="1"/>
</dbReference>
<name>A0A317MT78_9GAMM</name>
<dbReference type="InterPro" id="IPR002577">
    <property type="entry name" value="HTH_HxlR"/>
</dbReference>
<evidence type="ECO:0000313" key="6">
    <source>
        <dbReference type="Proteomes" id="UP000246569"/>
    </source>
</evidence>
<dbReference type="Proteomes" id="UP000246569">
    <property type="component" value="Unassembled WGS sequence"/>
</dbReference>
<keyword evidence="6" id="KW-1185">Reference proteome</keyword>
<keyword evidence="3" id="KW-0804">Transcription</keyword>
<dbReference type="RefSeq" id="WP_110019572.1">
    <property type="nucleotide sequence ID" value="NZ_QGTJ01000010.1"/>
</dbReference>
<proteinExistence type="predicted"/>
<dbReference type="AlphaFoldDB" id="A0A317MT78"/>
<dbReference type="PANTHER" id="PTHR33204:SF29">
    <property type="entry name" value="TRANSCRIPTIONAL REGULATOR"/>
    <property type="match status" value="1"/>
</dbReference>
<sequence length="134" mass="14832">MSTPIKHLPSLPVERALRVLSGRWKAIVLYHLFDGPLRLSELTRLAPQASQKTLVAQLREMEEHGLLLRTVHAAVPPHVEYAATPLGQSLRPILLTLCEWGQRHAREQGELSRLAACAEVSARLNAPRAEAPAD</sequence>
<organism evidence="5 6">
    <name type="scientific">Plasticicumulans acidivorans</name>
    <dbReference type="NCBI Taxonomy" id="886464"/>
    <lineage>
        <taxon>Bacteria</taxon>
        <taxon>Pseudomonadati</taxon>
        <taxon>Pseudomonadota</taxon>
        <taxon>Gammaproteobacteria</taxon>
        <taxon>Candidatus Competibacteraceae</taxon>
        <taxon>Plasticicumulans</taxon>
    </lineage>
</organism>
<dbReference type="InterPro" id="IPR036388">
    <property type="entry name" value="WH-like_DNA-bd_sf"/>
</dbReference>
<comment type="caution">
    <text evidence="5">The sequence shown here is derived from an EMBL/GenBank/DDBJ whole genome shotgun (WGS) entry which is preliminary data.</text>
</comment>